<dbReference type="OrthoDB" id="8173020at2759"/>
<evidence type="ECO:0000256" key="1">
    <source>
        <dbReference type="ARBA" id="ARBA00022669"/>
    </source>
</evidence>
<dbReference type="PANTHER" id="PTHR23301">
    <property type="entry name" value="CHITIN BINDING PERITROPHIN-A"/>
    <property type="match status" value="1"/>
</dbReference>
<dbReference type="GO" id="GO:0005576">
    <property type="term" value="C:extracellular region"/>
    <property type="evidence" value="ECO:0007669"/>
    <property type="project" value="InterPro"/>
</dbReference>
<dbReference type="InterPro" id="IPR002557">
    <property type="entry name" value="Chitin-bd_dom"/>
</dbReference>
<dbReference type="InterPro" id="IPR036508">
    <property type="entry name" value="Chitin-bd_dom_sf"/>
</dbReference>
<feature type="domain" description="Chitin-binding type-2" evidence="6">
    <location>
        <begin position="10"/>
        <end position="68"/>
    </location>
</feature>
<keyword evidence="5" id="KW-0325">Glycoprotein</keyword>
<protein>
    <recommendedName>
        <fullName evidence="6">Chitin-binding type-2 domain-containing protein</fullName>
    </recommendedName>
</protein>
<sequence length="225" mass="25299">MAQSDIVYEDFLCPKDDGFFPHETQCDAYWSCKDGVPEFKLCGNGLAFDDTNDQFEDCNYIFTIDCTNRTELEPPISTPHCPNLYGIFADPDDCSVFWSCWDGEASRYACAPGLAYDRKSRVCNWMDNIPECKQQRDAMQQDFVCPAPGELVATGSFSRHPHPDDCRQYFICIDGVVREYGCPIGTVFQIGDADGLGKCEDPEFVPGCEEYYGDLDLKTLRGLGL</sequence>
<organism evidence="7 8">
    <name type="scientific">Penaeus vannamei</name>
    <name type="common">Whiteleg shrimp</name>
    <name type="synonym">Litopenaeus vannamei</name>
    <dbReference type="NCBI Taxonomy" id="6689"/>
    <lineage>
        <taxon>Eukaryota</taxon>
        <taxon>Metazoa</taxon>
        <taxon>Ecdysozoa</taxon>
        <taxon>Arthropoda</taxon>
        <taxon>Crustacea</taxon>
        <taxon>Multicrustacea</taxon>
        <taxon>Malacostraca</taxon>
        <taxon>Eumalacostraca</taxon>
        <taxon>Eucarida</taxon>
        <taxon>Decapoda</taxon>
        <taxon>Dendrobranchiata</taxon>
        <taxon>Penaeoidea</taxon>
        <taxon>Penaeidae</taxon>
        <taxon>Penaeus</taxon>
    </lineage>
</organism>
<keyword evidence="3" id="KW-0677">Repeat</keyword>
<accession>A0A3R7MME6</accession>
<dbReference type="AlphaFoldDB" id="A0A3R7MME6"/>
<dbReference type="SMART" id="SM00494">
    <property type="entry name" value="ChtBD2"/>
    <property type="match status" value="3"/>
</dbReference>
<dbReference type="SUPFAM" id="SSF57625">
    <property type="entry name" value="Invertebrate chitin-binding proteins"/>
    <property type="match status" value="3"/>
</dbReference>
<dbReference type="GO" id="GO:0008061">
    <property type="term" value="F:chitin binding"/>
    <property type="evidence" value="ECO:0007669"/>
    <property type="project" value="UniProtKB-KW"/>
</dbReference>
<evidence type="ECO:0000259" key="6">
    <source>
        <dbReference type="PROSITE" id="PS50940"/>
    </source>
</evidence>
<dbReference type="Proteomes" id="UP000283509">
    <property type="component" value="Unassembled WGS sequence"/>
</dbReference>
<keyword evidence="8" id="KW-1185">Reference proteome</keyword>
<comment type="caution">
    <text evidence="7">The sequence shown here is derived from an EMBL/GenBank/DDBJ whole genome shotgun (WGS) entry which is preliminary data.</text>
</comment>
<dbReference type="STRING" id="6689.A0A3R7MME6"/>
<dbReference type="PROSITE" id="PS50940">
    <property type="entry name" value="CHIT_BIND_II"/>
    <property type="match status" value="3"/>
</dbReference>
<reference evidence="7 8" key="1">
    <citation type="submission" date="2018-04" db="EMBL/GenBank/DDBJ databases">
        <authorList>
            <person name="Zhang X."/>
            <person name="Yuan J."/>
            <person name="Li F."/>
            <person name="Xiang J."/>
        </authorList>
    </citation>
    <scope>NUCLEOTIDE SEQUENCE [LARGE SCALE GENOMIC DNA]</scope>
    <source>
        <tissue evidence="7">Muscle</tissue>
    </source>
</reference>
<evidence type="ECO:0000256" key="4">
    <source>
        <dbReference type="ARBA" id="ARBA00023157"/>
    </source>
</evidence>
<dbReference type="Gene3D" id="2.170.140.10">
    <property type="entry name" value="Chitin binding domain"/>
    <property type="match status" value="3"/>
</dbReference>
<evidence type="ECO:0000313" key="8">
    <source>
        <dbReference type="Proteomes" id="UP000283509"/>
    </source>
</evidence>
<keyword evidence="4" id="KW-1015">Disulfide bond</keyword>
<evidence type="ECO:0000256" key="2">
    <source>
        <dbReference type="ARBA" id="ARBA00022729"/>
    </source>
</evidence>
<name>A0A3R7MME6_PENVA</name>
<evidence type="ECO:0000256" key="3">
    <source>
        <dbReference type="ARBA" id="ARBA00022737"/>
    </source>
</evidence>
<dbReference type="Pfam" id="PF01607">
    <property type="entry name" value="CBM_14"/>
    <property type="match status" value="3"/>
</dbReference>
<evidence type="ECO:0000256" key="5">
    <source>
        <dbReference type="ARBA" id="ARBA00023180"/>
    </source>
</evidence>
<keyword evidence="1" id="KW-0147">Chitin-binding</keyword>
<keyword evidence="2" id="KW-0732">Signal</keyword>
<reference evidence="7 8" key="2">
    <citation type="submission" date="2019-01" db="EMBL/GenBank/DDBJ databases">
        <title>The decoding of complex shrimp genome reveals the adaptation for benthos swimmer, frequently molting mechanism and breeding impact on genome.</title>
        <authorList>
            <person name="Sun Y."/>
            <person name="Gao Y."/>
            <person name="Yu Y."/>
        </authorList>
    </citation>
    <scope>NUCLEOTIDE SEQUENCE [LARGE SCALE GENOMIC DNA]</scope>
    <source>
        <tissue evidence="7">Muscle</tissue>
    </source>
</reference>
<feature type="domain" description="Chitin-binding type-2" evidence="6">
    <location>
        <begin position="142"/>
        <end position="210"/>
    </location>
</feature>
<evidence type="ECO:0000313" key="7">
    <source>
        <dbReference type="EMBL" id="ROT85599.1"/>
    </source>
</evidence>
<dbReference type="PANTHER" id="PTHR23301:SF100">
    <property type="entry name" value="GASP, ISOFORM A"/>
    <property type="match status" value="1"/>
</dbReference>
<gene>
    <name evidence="7" type="ORF">C7M84_010758</name>
</gene>
<proteinExistence type="predicted"/>
<feature type="domain" description="Chitin-binding type-2" evidence="6">
    <location>
        <begin position="78"/>
        <end position="134"/>
    </location>
</feature>
<dbReference type="EMBL" id="QCYY01000237">
    <property type="protein sequence ID" value="ROT85599.1"/>
    <property type="molecule type" value="Genomic_DNA"/>
</dbReference>
<dbReference type="InterPro" id="IPR051940">
    <property type="entry name" value="Chitin_bind-dev_reg"/>
</dbReference>